<evidence type="ECO:0008006" key="2">
    <source>
        <dbReference type="Google" id="ProtNLM"/>
    </source>
</evidence>
<dbReference type="EMBL" id="MN740640">
    <property type="protein sequence ID" value="QHU36579.1"/>
    <property type="molecule type" value="Genomic_DNA"/>
</dbReference>
<protein>
    <recommendedName>
        <fullName evidence="2">GP-PDE domain-containing protein</fullName>
    </recommendedName>
</protein>
<dbReference type="InterPro" id="IPR017946">
    <property type="entry name" value="PLC-like_Pdiesterase_TIM-brl"/>
</dbReference>
<dbReference type="GO" id="GO:0006629">
    <property type="term" value="P:lipid metabolic process"/>
    <property type="evidence" value="ECO:0007669"/>
    <property type="project" value="InterPro"/>
</dbReference>
<reference evidence="1" key="1">
    <citation type="journal article" date="2020" name="Nature">
        <title>Giant virus diversity and host interactions through global metagenomics.</title>
        <authorList>
            <person name="Schulz F."/>
            <person name="Roux S."/>
            <person name="Paez-Espino D."/>
            <person name="Jungbluth S."/>
            <person name="Walsh D.A."/>
            <person name="Denef V.J."/>
            <person name="McMahon K.D."/>
            <person name="Konstantinidis K.T."/>
            <person name="Eloe-Fadrosh E.A."/>
            <person name="Kyrpides N.C."/>
            <person name="Woyke T."/>
        </authorList>
    </citation>
    <scope>NUCLEOTIDE SEQUENCE</scope>
    <source>
        <strain evidence="1">GVMAG-S-1035231-58</strain>
    </source>
</reference>
<evidence type="ECO:0000313" key="1">
    <source>
        <dbReference type="EMBL" id="QHU36579.1"/>
    </source>
</evidence>
<proteinExistence type="predicted"/>
<dbReference type="AlphaFoldDB" id="A0A6C0M0M8"/>
<dbReference type="GO" id="GO:0008081">
    <property type="term" value="F:phosphoric diester hydrolase activity"/>
    <property type="evidence" value="ECO:0007669"/>
    <property type="project" value="InterPro"/>
</dbReference>
<organism evidence="1">
    <name type="scientific">viral metagenome</name>
    <dbReference type="NCBI Taxonomy" id="1070528"/>
    <lineage>
        <taxon>unclassified sequences</taxon>
        <taxon>metagenomes</taxon>
        <taxon>organismal metagenomes</taxon>
    </lineage>
</organism>
<dbReference type="SUPFAM" id="SSF51695">
    <property type="entry name" value="PLC-like phosphodiesterases"/>
    <property type="match status" value="1"/>
</dbReference>
<name>A0A6C0M0M8_9ZZZZ</name>
<sequence length="143" mass="16511">MKIIAHRGNLHGPNRATENKPATIIEAISKGFDVEIDVWMVQEKFWLGHDGPETHVTLHFLLQYKHSLWIHCKDIDTLVALKNEFNCFFHDKDTYTLTSRGFIWGNVGSPPHYEMIQVMPERAGSAPFIDGYGVCTDYPFKYR</sequence>
<accession>A0A6C0M0M8</accession>